<keyword evidence="1" id="KW-0175">Coiled coil</keyword>
<dbReference type="Proteomes" id="UP000697998">
    <property type="component" value="Unassembled WGS sequence"/>
</dbReference>
<protein>
    <submittedName>
        <fullName evidence="2">Uncharacterized protein</fullName>
    </submittedName>
</protein>
<dbReference type="AlphaFoldDB" id="A0A935PWS7"/>
<dbReference type="EMBL" id="JADJMH010000005">
    <property type="protein sequence ID" value="MBK7674793.1"/>
    <property type="molecule type" value="Genomic_DNA"/>
</dbReference>
<comment type="caution">
    <text evidence="2">The sequence shown here is derived from an EMBL/GenBank/DDBJ whole genome shotgun (WGS) entry which is preliminary data.</text>
</comment>
<gene>
    <name evidence="2" type="ORF">IPJ27_08470</name>
</gene>
<name>A0A935PWS7_9PROT</name>
<feature type="coiled-coil region" evidence="1">
    <location>
        <begin position="207"/>
        <end position="234"/>
    </location>
</feature>
<evidence type="ECO:0000313" key="2">
    <source>
        <dbReference type="EMBL" id="MBK7674793.1"/>
    </source>
</evidence>
<organism evidence="2 3">
    <name type="scientific">Candidatus Accumulibacter proximus</name>
    <dbReference type="NCBI Taxonomy" id="2954385"/>
    <lineage>
        <taxon>Bacteria</taxon>
        <taxon>Pseudomonadati</taxon>
        <taxon>Pseudomonadota</taxon>
        <taxon>Betaproteobacteria</taxon>
        <taxon>Candidatus Accumulibacter</taxon>
    </lineage>
</organism>
<evidence type="ECO:0000313" key="3">
    <source>
        <dbReference type="Proteomes" id="UP000697998"/>
    </source>
</evidence>
<sequence length="618" mass="67533">MAKMPLNALLQSAENLNLGSQLQTAGMVAELQAASMIGEAARQATASAAAAAVQPVEPLIQPTFSKAADSYGVMRHIDPVRDHFLNARIGIEALRRIALEGVGSKSRSLLQRVEDYLKKHLPEAEYAALMGQLGIEKGAPTTLLKKALPTLGSKFRIPLREKPGAPNNVELVEVEHNTHSALFGAGAVVSDDIRSMEALRLALINVRRRQQKVLADAQADLAEIEARVPAERSRLDVLNRTRSESLDDYVVAQRLLADHWHSVEEAHRRRQQVIESNVGLFYVKQRETPLTHTLPDPLELRFTSADDLVPGCANRETPLAEDLEPFMEAVLDIPAADWATLRELSHLLPSRSRLERMVGARRQRVALRLSQSAAVPAGALQGIVLQNRILLGDIAARPFSGATMRDLQMQGHQILALEDLLAGPVPLLREPARALHQRLDAAAGCLLARLRSISPSLRLIWASAAEADRLVVDAPERWPGIAQAEAADFNGIRTLAELVAWWFRQLHADAGGASRTAMRNFVRACLLLAIGDDPDELLQGRLRTLPGRFRIGEALRLDLNRVPPPGAELQLVDDAQRVIGMVRVDDHDANGTLASITQVLDAGASLTTSFRVSGTRRP</sequence>
<evidence type="ECO:0000256" key="1">
    <source>
        <dbReference type="SAM" id="Coils"/>
    </source>
</evidence>
<accession>A0A935PWS7</accession>
<proteinExistence type="predicted"/>
<reference evidence="2 3" key="1">
    <citation type="submission" date="2020-10" db="EMBL/GenBank/DDBJ databases">
        <title>Connecting structure to function with the recovery of over 1000 high-quality activated sludge metagenome-assembled genomes encoding full-length rRNA genes using long-read sequencing.</title>
        <authorList>
            <person name="Singleton C.M."/>
            <person name="Petriglieri F."/>
            <person name="Kristensen J.M."/>
            <person name="Kirkegaard R.H."/>
            <person name="Michaelsen T.Y."/>
            <person name="Andersen M.H."/>
            <person name="Karst S.M."/>
            <person name="Dueholm M.S."/>
            <person name="Nielsen P.H."/>
            <person name="Albertsen M."/>
        </authorList>
    </citation>
    <scope>NUCLEOTIDE SEQUENCE [LARGE SCALE GENOMIC DNA]</scope>
    <source>
        <strain evidence="2">EsbW_18-Q3-R4-48_BATAC.285</strain>
    </source>
</reference>